<dbReference type="PANTHER" id="PTHR34780:SF11">
    <property type="entry name" value="GENOME ASSEMBLY, CHROMOSOME: A07"/>
    <property type="match status" value="1"/>
</dbReference>
<keyword evidence="1" id="KW-1185">Reference proteome</keyword>
<protein>
    <submittedName>
        <fullName evidence="2">Uncharacterized protein LOC108817728 isoform X2</fullName>
    </submittedName>
</protein>
<reference evidence="1" key="1">
    <citation type="journal article" date="2019" name="Database">
        <title>The radish genome database (RadishGD): an integrated information resource for radish genomics.</title>
        <authorList>
            <person name="Yu H.J."/>
            <person name="Baek S."/>
            <person name="Lee Y.J."/>
            <person name="Cho A."/>
            <person name="Mun J.H."/>
        </authorList>
    </citation>
    <scope>NUCLEOTIDE SEQUENCE [LARGE SCALE GENOMIC DNA]</scope>
    <source>
        <strain evidence="1">cv. WK10039</strain>
    </source>
</reference>
<dbReference type="GeneID" id="108817728"/>
<evidence type="ECO:0000313" key="2">
    <source>
        <dbReference type="RefSeq" id="XP_018445994.2"/>
    </source>
</evidence>
<sequence>MENKISNGNEDGPKHSQVVKIKKEFEKIRQPSLRKVLAEIKRRQRSRSPLGLGERSIPVGN</sequence>
<dbReference type="AlphaFoldDB" id="A0A6J0KG27"/>
<proteinExistence type="predicted"/>
<reference evidence="2" key="2">
    <citation type="submission" date="2025-08" db="UniProtKB">
        <authorList>
            <consortium name="RefSeq"/>
        </authorList>
    </citation>
    <scope>IDENTIFICATION</scope>
    <source>
        <tissue evidence="2">Leaf</tissue>
    </source>
</reference>
<dbReference type="RefSeq" id="XP_018445994.2">
    <property type="nucleotide sequence ID" value="XM_018590492.2"/>
</dbReference>
<dbReference type="Proteomes" id="UP000504610">
    <property type="component" value="Chromosome 7"/>
</dbReference>
<dbReference type="OrthoDB" id="1879501at2759"/>
<dbReference type="PANTHER" id="PTHR34780">
    <property type="entry name" value="OS08G0427800 PROTEIN"/>
    <property type="match status" value="1"/>
</dbReference>
<accession>A0A6J0KG27</accession>
<organism evidence="1 2">
    <name type="scientific">Raphanus sativus</name>
    <name type="common">Radish</name>
    <name type="synonym">Raphanus raphanistrum var. sativus</name>
    <dbReference type="NCBI Taxonomy" id="3726"/>
    <lineage>
        <taxon>Eukaryota</taxon>
        <taxon>Viridiplantae</taxon>
        <taxon>Streptophyta</taxon>
        <taxon>Embryophyta</taxon>
        <taxon>Tracheophyta</taxon>
        <taxon>Spermatophyta</taxon>
        <taxon>Magnoliopsida</taxon>
        <taxon>eudicotyledons</taxon>
        <taxon>Gunneridae</taxon>
        <taxon>Pentapetalae</taxon>
        <taxon>rosids</taxon>
        <taxon>malvids</taxon>
        <taxon>Brassicales</taxon>
        <taxon>Brassicaceae</taxon>
        <taxon>Brassiceae</taxon>
        <taxon>Raphanus</taxon>
    </lineage>
</organism>
<evidence type="ECO:0000313" key="1">
    <source>
        <dbReference type="Proteomes" id="UP000504610"/>
    </source>
</evidence>
<gene>
    <name evidence="2" type="primary">LOC108817728</name>
</gene>
<name>A0A6J0KG27_RAPSA</name>